<dbReference type="AlphaFoldDB" id="A0A2A3EF72"/>
<dbReference type="GO" id="GO:0016020">
    <property type="term" value="C:membrane"/>
    <property type="evidence" value="ECO:0007669"/>
    <property type="project" value="UniProtKB-SubCell"/>
</dbReference>
<dbReference type="EMBL" id="KZ288261">
    <property type="protein sequence ID" value="PBC30433.1"/>
    <property type="molecule type" value="Genomic_DNA"/>
</dbReference>
<dbReference type="SMART" id="SM00239">
    <property type="entry name" value="C2"/>
    <property type="match status" value="2"/>
</dbReference>
<dbReference type="CDD" id="cd04018">
    <property type="entry name" value="C2C_Ferlin"/>
    <property type="match status" value="1"/>
</dbReference>
<dbReference type="OrthoDB" id="10059618at2759"/>
<proteinExistence type="predicted"/>
<dbReference type="SUPFAM" id="SSF49562">
    <property type="entry name" value="C2 domain (Calcium/lipid-binding domain, CaLB)"/>
    <property type="match status" value="2"/>
</dbReference>
<accession>A0A2A3EF72</accession>
<dbReference type="GO" id="GO:0007009">
    <property type="term" value="P:plasma membrane organization"/>
    <property type="evidence" value="ECO:0007669"/>
    <property type="project" value="TreeGrafter"/>
</dbReference>
<dbReference type="SMART" id="SM01202">
    <property type="entry name" value="FerI"/>
    <property type="match status" value="1"/>
</dbReference>
<evidence type="ECO:0000256" key="4">
    <source>
        <dbReference type="ARBA" id="ARBA00022989"/>
    </source>
</evidence>
<keyword evidence="2" id="KW-0812">Transmembrane</keyword>
<dbReference type="PANTHER" id="PTHR12546:SF60">
    <property type="entry name" value="MISFIRE, ISOFORM F"/>
    <property type="match status" value="1"/>
</dbReference>
<evidence type="ECO:0000313" key="7">
    <source>
        <dbReference type="EMBL" id="PBC30433.1"/>
    </source>
</evidence>
<comment type="subcellular location">
    <subcellularLocation>
        <location evidence="1">Membrane</location>
        <topology evidence="1">Single-pass membrane protein</topology>
    </subcellularLocation>
</comment>
<reference evidence="7 8" key="1">
    <citation type="submission" date="2014-07" db="EMBL/GenBank/DDBJ databases">
        <title>Genomic and transcriptomic analysis on Apis cerana provide comprehensive insights into honey bee biology.</title>
        <authorList>
            <person name="Diao Q."/>
            <person name="Sun L."/>
            <person name="Zheng H."/>
            <person name="Zheng H."/>
            <person name="Xu S."/>
            <person name="Wang S."/>
            <person name="Zeng Z."/>
            <person name="Hu F."/>
            <person name="Su S."/>
            <person name="Wu J."/>
        </authorList>
    </citation>
    <scope>NUCLEOTIDE SEQUENCE [LARGE SCALE GENOMIC DNA]</scope>
    <source>
        <tissue evidence="7">Pupae without intestine</tissue>
    </source>
</reference>
<dbReference type="SMART" id="SM01201">
    <property type="entry name" value="FerB"/>
    <property type="match status" value="1"/>
</dbReference>
<dbReference type="InterPro" id="IPR012561">
    <property type="entry name" value="Ferlin_B-domain"/>
</dbReference>
<protein>
    <submittedName>
        <fullName evidence="7">Otoferlin</fullName>
    </submittedName>
</protein>
<dbReference type="PANTHER" id="PTHR12546">
    <property type="entry name" value="FER-1-LIKE"/>
    <property type="match status" value="1"/>
</dbReference>
<organism evidence="7 8">
    <name type="scientific">Apis cerana cerana</name>
    <name type="common">Oriental honeybee</name>
    <dbReference type="NCBI Taxonomy" id="94128"/>
    <lineage>
        <taxon>Eukaryota</taxon>
        <taxon>Metazoa</taxon>
        <taxon>Ecdysozoa</taxon>
        <taxon>Arthropoda</taxon>
        <taxon>Hexapoda</taxon>
        <taxon>Insecta</taxon>
        <taxon>Pterygota</taxon>
        <taxon>Neoptera</taxon>
        <taxon>Endopterygota</taxon>
        <taxon>Hymenoptera</taxon>
        <taxon>Apocrita</taxon>
        <taxon>Aculeata</taxon>
        <taxon>Apoidea</taxon>
        <taxon>Anthophila</taxon>
        <taxon>Apidae</taxon>
        <taxon>Apis</taxon>
    </lineage>
</organism>
<dbReference type="Gene3D" id="2.60.40.150">
    <property type="entry name" value="C2 domain"/>
    <property type="match status" value="2"/>
</dbReference>
<dbReference type="STRING" id="94128.A0A2A3EF72"/>
<sequence>MSPRKYRQNAYQVCVNILKARHLPQNANSRVVVRVGKRKRKTVIRKKTDSPIFNEYFVFDLVCELDELLSTKIMITVYVKTFLRYKFHGNAIFEVALVWDQPDHQYFHKWAMLTNPKDLSAGPKGYVKCNITINVKGEKMKVHPETEGEDDIEGNLLLPVGGEFVAYRQRASYIFTIYRADGLPDMSSFCMKNDYENINPFVQISFAGMKQTTREEWQTYRPYFNQKIIFNEMFPSLCQRVRIAIKHRVNTCRTCVVASYILNLAKIFQSGKYDFLPTFGPSFLHFYGIGTTERNTCFGKRFSALPFYRGRVLVSLKTEIDDSETISGISTQTELAVPIIETLIFMVVTESRREQGSHGVIAEREQEEKLEKLEGMVALESADAYIFYNAMIRDLNNHCIRYLDMLNTGRYDVKGGTTKLDRYRVNFCRNEIENILKRIKMTGQLPNNNYIRIAMVHGYQYLGKLKKLREDPQHSLPDVFIWMITGSKRRVAYARFPAEKIIYSEEAAEKGTLCGRRMDVFLRNPWDKEEADYMACKLEIFLWLGNADYVGA</sequence>
<dbReference type="InterPro" id="IPR012968">
    <property type="entry name" value="FerIin_dom"/>
</dbReference>
<evidence type="ECO:0000256" key="1">
    <source>
        <dbReference type="ARBA" id="ARBA00004167"/>
    </source>
</evidence>
<dbReference type="InterPro" id="IPR037721">
    <property type="entry name" value="Ferlin"/>
</dbReference>
<feature type="domain" description="C2" evidence="6">
    <location>
        <begin position="1"/>
        <end position="111"/>
    </location>
</feature>
<feature type="domain" description="C2" evidence="6">
    <location>
        <begin position="152"/>
        <end position="277"/>
    </location>
</feature>
<keyword evidence="5" id="KW-0472">Membrane</keyword>
<dbReference type="InterPro" id="IPR035892">
    <property type="entry name" value="C2_domain_sf"/>
</dbReference>
<keyword evidence="8" id="KW-1185">Reference proteome</keyword>
<evidence type="ECO:0000256" key="3">
    <source>
        <dbReference type="ARBA" id="ARBA00022737"/>
    </source>
</evidence>
<keyword evidence="3" id="KW-0677">Repeat</keyword>
<dbReference type="Pfam" id="PF08151">
    <property type="entry name" value="FerI"/>
    <property type="match status" value="1"/>
</dbReference>
<gene>
    <name evidence="7" type="ORF">APICC_02779</name>
</gene>
<dbReference type="PROSITE" id="PS50004">
    <property type="entry name" value="C2"/>
    <property type="match status" value="2"/>
</dbReference>
<name>A0A2A3EF72_APICC</name>
<evidence type="ECO:0000313" key="8">
    <source>
        <dbReference type="Proteomes" id="UP000242457"/>
    </source>
</evidence>
<dbReference type="InterPro" id="IPR000008">
    <property type="entry name" value="C2_dom"/>
</dbReference>
<evidence type="ECO:0000256" key="2">
    <source>
        <dbReference type="ARBA" id="ARBA00022692"/>
    </source>
</evidence>
<keyword evidence="4" id="KW-1133">Transmembrane helix</keyword>
<dbReference type="InterPro" id="IPR037722">
    <property type="entry name" value="C2C_Ferlin"/>
</dbReference>
<dbReference type="Pfam" id="PF00168">
    <property type="entry name" value="C2"/>
    <property type="match status" value="2"/>
</dbReference>
<dbReference type="Pfam" id="PF08150">
    <property type="entry name" value="FerB"/>
    <property type="match status" value="1"/>
</dbReference>
<dbReference type="Proteomes" id="UP000242457">
    <property type="component" value="Unassembled WGS sequence"/>
</dbReference>
<evidence type="ECO:0000256" key="5">
    <source>
        <dbReference type="ARBA" id="ARBA00023136"/>
    </source>
</evidence>
<evidence type="ECO:0000259" key="6">
    <source>
        <dbReference type="PROSITE" id="PS50004"/>
    </source>
</evidence>